<organism evidence="2 3">
    <name type="scientific">Haloarcula hispanica pleomorphic virus 1</name>
    <dbReference type="NCBI Taxonomy" id="710112"/>
    <lineage>
        <taxon>Viruses</taxon>
        <taxon>Monodnaviria</taxon>
        <taxon>Trapavirae</taxon>
        <taxon>Saleviricota</taxon>
        <taxon>Huolimaviricetes</taxon>
        <taxon>Haloruvirales</taxon>
        <taxon>Pleolipoviridae</taxon>
        <taxon>Alphapleolipovirus</taxon>
        <taxon>Alphapleolipovirus italiense</taxon>
    </lineage>
</organism>
<reference evidence="2 3" key="1">
    <citation type="journal article" date="2010" name="J. Virol.">
        <title>New, closely related haloarchaeal viral elements with different nucleic Acid types.</title>
        <authorList>
            <person name="Roine E."/>
            <person name="Kukkaro P."/>
            <person name="Paulin L."/>
            <person name="Laurinavicius S."/>
            <person name="Domanska A."/>
            <person name="Somerharju P."/>
            <person name="Bamford D.H."/>
        </authorList>
    </citation>
    <scope>NUCLEOTIDE SEQUENCE [LARGE SCALE GENOMIC DNA]</scope>
</reference>
<keyword evidence="3" id="KW-1185">Reference proteome</keyword>
<dbReference type="RefSeq" id="YP_003412002.1">
    <property type="nucleotide sequence ID" value="NC_013758.1"/>
</dbReference>
<name>D3JVC5_9VIRU</name>
<dbReference type="Proteomes" id="UP000202879">
    <property type="component" value="Segment"/>
</dbReference>
<evidence type="ECO:0000313" key="2">
    <source>
        <dbReference type="EMBL" id="ADB79724.1"/>
    </source>
</evidence>
<dbReference type="KEGG" id="vg:8746797"/>
<dbReference type="EMBL" id="GU321093">
    <property type="protein sequence ID" value="ADB79724.1"/>
    <property type="molecule type" value="Genomic_DNA"/>
</dbReference>
<sequence length="207" mass="22874">MSILRKLIPVGAGGTLVTHCASRVNIPFVLWWHGETGPRPVSRVDACSLLTTRSHKPNGQYNVTGTSRRAQETPYSRSQARSETGIPRAARMLARPHHERYSTTSFHNQPVAHRTPPGGPAGGLLSGVLWVGGSLGGYPSQARTKPVAQPNQSSERSLFVRSRTTITQHVEQRRPVIIFSEQTGSKIPLPRRRVIRIILRCSFFEIA</sequence>
<feature type="region of interest" description="Disordered" evidence="1">
    <location>
        <begin position="55"/>
        <end position="85"/>
    </location>
</feature>
<feature type="compositionally biased region" description="Polar residues" evidence="1">
    <location>
        <begin position="55"/>
        <end position="82"/>
    </location>
</feature>
<proteinExistence type="predicted"/>
<dbReference type="OrthoDB" id="39605at10239"/>
<evidence type="ECO:0000256" key="1">
    <source>
        <dbReference type="SAM" id="MobiDB-lite"/>
    </source>
</evidence>
<dbReference type="GeneID" id="8746797"/>
<accession>D3JVC5</accession>
<evidence type="ECO:0000313" key="3">
    <source>
        <dbReference type="Proteomes" id="UP000202879"/>
    </source>
</evidence>
<protein>
    <submittedName>
        <fullName evidence="2">ORF8</fullName>
    </submittedName>
</protein>